<evidence type="ECO:0000313" key="2">
    <source>
        <dbReference type="Proteomes" id="UP000249819"/>
    </source>
</evidence>
<dbReference type="Proteomes" id="UP000249819">
    <property type="component" value="Unassembled WGS sequence"/>
</dbReference>
<comment type="caution">
    <text evidence="1">The sequence shown here is derived from an EMBL/GenBank/DDBJ whole genome shotgun (WGS) entry which is preliminary data.</text>
</comment>
<gene>
    <name evidence="1" type="ORF">CLV59_104193</name>
</gene>
<keyword evidence="2" id="KW-1185">Reference proteome</keyword>
<sequence length="234" mass="27380">MRKVSEVFIPQLQGFSQILESIHQLHSEHVTVMHQWQTYLQSECHHLVVQMDAGLNALPVNSKYYESMLTNLSHAMEFQEAVDTLRNVLHDYEADTNKTLGIFTTHWREFASLKAVEYLTDYLREEHNAFTSFQKFYRTSGLGISLELDMLAYNTTELFVGTLVHHFEMNHLSLLPKFEEQLRHATPEFGHLYFQPIYICMHADKEAISKAKECGVWVLQFIGNGQNDFRWYAQ</sequence>
<dbReference type="EMBL" id="QLMA01000004">
    <property type="protein sequence ID" value="RAJ81968.1"/>
    <property type="molecule type" value="Genomic_DNA"/>
</dbReference>
<dbReference type="RefSeq" id="WP_111592525.1">
    <property type="nucleotide sequence ID" value="NZ_QLMA01000004.1"/>
</dbReference>
<dbReference type="OrthoDB" id="9838530at2"/>
<protein>
    <submittedName>
        <fullName evidence="1">Uncharacterized protein</fullName>
    </submittedName>
</protein>
<dbReference type="AlphaFoldDB" id="A0A327W7G4"/>
<evidence type="ECO:0000313" key="1">
    <source>
        <dbReference type="EMBL" id="RAJ81968.1"/>
    </source>
</evidence>
<reference evidence="1 2" key="1">
    <citation type="submission" date="2018-06" db="EMBL/GenBank/DDBJ databases">
        <title>Genomic Encyclopedia of Archaeal and Bacterial Type Strains, Phase II (KMG-II): from individual species to whole genera.</title>
        <authorList>
            <person name="Goeker M."/>
        </authorList>
    </citation>
    <scope>NUCLEOTIDE SEQUENCE [LARGE SCALE GENOMIC DNA]</scope>
    <source>
        <strain evidence="1 2">DSM 29821</strain>
    </source>
</reference>
<name>A0A327W7G4_9BACT</name>
<accession>A0A327W7G4</accession>
<organism evidence="1 2">
    <name type="scientific">Chitinophaga dinghuensis</name>
    <dbReference type="NCBI Taxonomy" id="1539050"/>
    <lineage>
        <taxon>Bacteria</taxon>
        <taxon>Pseudomonadati</taxon>
        <taxon>Bacteroidota</taxon>
        <taxon>Chitinophagia</taxon>
        <taxon>Chitinophagales</taxon>
        <taxon>Chitinophagaceae</taxon>
        <taxon>Chitinophaga</taxon>
    </lineage>
</organism>
<proteinExistence type="predicted"/>